<dbReference type="InterPro" id="IPR015421">
    <property type="entry name" value="PyrdxlP-dep_Trfase_major"/>
</dbReference>
<dbReference type="PROSITE" id="PS00105">
    <property type="entry name" value="AA_TRANSFER_CLASS_1"/>
    <property type="match status" value="1"/>
</dbReference>
<comment type="catalytic activity">
    <reaction evidence="6">
        <text>L-aspartate + 2-oxoglutarate = oxaloacetate + L-glutamate</text>
        <dbReference type="Rhea" id="RHEA:21824"/>
        <dbReference type="ChEBI" id="CHEBI:16452"/>
        <dbReference type="ChEBI" id="CHEBI:16810"/>
        <dbReference type="ChEBI" id="CHEBI:29985"/>
        <dbReference type="ChEBI" id="CHEBI:29991"/>
        <dbReference type="EC" id="2.6.1.1"/>
    </reaction>
</comment>
<proteinExistence type="inferred from homology"/>
<comment type="caution">
    <text evidence="9">The sequence shown here is derived from an EMBL/GenBank/DDBJ whole genome shotgun (WGS) entry which is preliminary data.</text>
</comment>
<evidence type="ECO:0000313" key="9">
    <source>
        <dbReference type="EMBL" id="MFD2205384.1"/>
    </source>
</evidence>
<reference evidence="10" key="1">
    <citation type="journal article" date="2019" name="Int. J. Syst. Evol. Microbiol.">
        <title>The Global Catalogue of Microorganisms (GCM) 10K type strain sequencing project: providing services to taxonomists for standard genome sequencing and annotation.</title>
        <authorList>
            <consortium name="The Broad Institute Genomics Platform"/>
            <consortium name="The Broad Institute Genome Sequencing Center for Infectious Disease"/>
            <person name="Wu L."/>
            <person name="Ma J."/>
        </authorList>
    </citation>
    <scope>NUCLEOTIDE SEQUENCE [LARGE SCALE GENOMIC DNA]</scope>
    <source>
        <strain evidence="10">CGMCC 4.7192</strain>
    </source>
</reference>
<feature type="domain" description="Aminotransferase class I/classII large" evidence="8">
    <location>
        <begin position="33"/>
        <end position="382"/>
    </location>
</feature>
<keyword evidence="10" id="KW-1185">Reference proteome</keyword>
<dbReference type="EC" id="2.6.1.-" evidence="7"/>
<keyword evidence="3 7" id="KW-0032">Aminotransferase</keyword>
<dbReference type="InterPro" id="IPR050596">
    <property type="entry name" value="AspAT/PAT-like"/>
</dbReference>
<organism evidence="9 10">
    <name type="scientific">Kiloniella antarctica</name>
    <dbReference type="NCBI Taxonomy" id="1550907"/>
    <lineage>
        <taxon>Bacteria</taxon>
        <taxon>Pseudomonadati</taxon>
        <taxon>Pseudomonadota</taxon>
        <taxon>Alphaproteobacteria</taxon>
        <taxon>Rhodospirillales</taxon>
        <taxon>Kiloniellaceae</taxon>
        <taxon>Kiloniella</taxon>
    </lineage>
</organism>
<dbReference type="Pfam" id="PF00155">
    <property type="entry name" value="Aminotran_1_2"/>
    <property type="match status" value="1"/>
</dbReference>
<dbReference type="SUPFAM" id="SSF53383">
    <property type="entry name" value="PLP-dependent transferases"/>
    <property type="match status" value="1"/>
</dbReference>
<protein>
    <recommendedName>
        <fullName evidence="7">Aminotransferase</fullName>
        <ecNumber evidence="7">2.6.1.-</ecNumber>
    </recommendedName>
</protein>
<gene>
    <name evidence="9" type="ORF">ACFSKO_07175</name>
</gene>
<evidence type="ECO:0000256" key="1">
    <source>
        <dbReference type="ARBA" id="ARBA00001933"/>
    </source>
</evidence>
<dbReference type="CDD" id="cd00609">
    <property type="entry name" value="AAT_like"/>
    <property type="match status" value="1"/>
</dbReference>
<accession>A0ABW5BIH5</accession>
<evidence type="ECO:0000256" key="7">
    <source>
        <dbReference type="RuleBase" id="RU000481"/>
    </source>
</evidence>
<evidence type="ECO:0000256" key="6">
    <source>
        <dbReference type="ARBA" id="ARBA00049185"/>
    </source>
</evidence>
<evidence type="ECO:0000259" key="8">
    <source>
        <dbReference type="Pfam" id="PF00155"/>
    </source>
</evidence>
<sequence>MKLSPLTERVTGTGASAWDLHAKALSDHASGHDVIIMSVGDPDFATPEKISQAARDALTSGDTHYAEIRGRLPLREIIAKRHISQTGQLVTPENVIVLAGAQCGLFTSSLCIATAGDEVIALEPMYITYEASIQVTGATIVRVAQRAEDRFRPDISAIEAAITPKTKAIFITTPNNPTGVVLSRDELVRISQIAIKHNLWVISDEVYADLIFSGEHLSIAALPGMAERTVTISSLSKSHAMTGWRIGWAIGPEHLVQAMEKLALCMLYGLPGFSQQAAMVALTDMANEPKKMKAIYQRRRDLTLKCLEYAPSLIVHNPEAGMFLLVDIRATGMTSRDFAEQLYTQTGVCVLDAMPFGESANGHIRLSFTLGEDQLTEGCKRLCQFVNSRIDNRAIA</sequence>
<keyword evidence="4 7" id="KW-0808">Transferase</keyword>
<dbReference type="RefSeq" id="WP_380249945.1">
    <property type="nucleotide sequence ID" value="NZ_JBHUII010000004.1"/>
</dbReference>
<evidence type="ECO:0000256" key="2">
    <source>
        <dbReference type="ARBA" id="ARBA00007441"/>
    </source>
</evidence>
<dbReference type="InterPro" id="IPR004839">
    <property type="entry name" value="Aminotransferase_I/II_large"/>
</dbReference>
<dbReference type="PANTHER" id="PTHR46383">
    <property type="entry name" value="ASPARTATE AMINOTRANSFERASE"/>
    <property type="match status" value="1"/>
</dbReference>
<dbReference type="Gene3D" id="3.40.640.10">
    <property type="entry name" value="Type I PLP-dependent aspartate aminotransferase-like (Major domain)"/>
    <property type="match status" value="1"/>
</dbReference>
<comment type="similarity">
    <text evidence="2 7">Belongs to the class-I pyridoxal-phosphate-dependent aminotransferase family.</text>
</comment>
<dbReference type="PANTHER" id="PTHR46383:SF1">
    <property type="entry name" value="ASPARTATE AMINOTRANSFERASE"/>
    <property type="match status" value="1"/>
</dbReference>
<evidence type="ECO:0000313" key="10">
    <source>
        <dbReference type="Proteomes" id="UP001597294"/>
    </source>
</evidence>
<evidence type="ECO:0000256" key="3">
    <source>
        <dbReference type="ARBA" id="ARBA00022576"/>
    </source>
</evidence>
<dbReference type="EMBL" id="JBHUII010000004">
    <property type="protein sequence ID" value="MFD2205384.1"/>
    <property type="molecule type" value="Genomic_DNA"/>
</dbReference>
<dbReference type="InterPro" id="IPR004838">
    <property type="entry name" value="NHTrfase_class1_PyrdxlP-BS"/>
</dbReference>
<evidence type="ECO:0000256" key="4">
    <source>
        <dbReference type="ARBA" id="ARBA00022679"/>
    </source>
</evidence>
<keyword evidence="5" id="KW-0663">Pyridoxal phosphate</keyword>
<dbReference type="Gene3D" id="3.90.1150.10">
    <property type="entry name" value="Aspartate Aminotransferase, domain 1"/>
    <property type="match status" value="1"/>
</dbReference>
<dbReference type="Proteomes" id="UP001597294">
    <property type="component" value="Unassembled WGS sequence"/>
</dbReference>
<comment type="cofactor">
    <cofactor evidence="1 7">
        <name>pyridoxal 5'-phosphate</name>
        <dbReference type="ChEBI" id="CHEBI:597326"/>
    </cofactor>
</comment>
<dbReference type="InterPro" id="IPR015424">
    <property type="entry name" value="PyrdxlP-dep_Trfase"/>
</dbReference>
<evidence type="ECO:0000256" key="5">
    <source>
        <dbReference type="ARBA" id="ARBA00022898"/>
    </source>
</evidence>
<dbReference type="GO" id="GO:0008483">
    <property type="term" value="F:transaminase activity"/>
    <property type="evidence" value="ECO:0007669"/>
    <property type="project" value="UniProtKB-KW"/>
</dbReference>
<name>A0ABW5BIH5_9PROT</name>
<dbReference type="InterPro" id="IPR015422">
    <property type="entry name" value="PyrdxlP-dep_Trfase_small"/>
</dbReference>